<dbReference type="OrthoDB" id="86295at2157"/>
<reference evidence="2 3" key="1">
    <citation type="journal article" date="2012" name="J. Bacteriol.">
        <title>Genome sequence of the model hyperthermophilic archaeon Thermococcus litoralis NS-C.</title>
        <authorList>
            <person name="Gardner A.F."/>
            <person name="Kumar S."/>
            <person name="Perler F.B."/>
        </authorList>
    </citation>
    <scope>NUCLEOTIDE SEQUENCE [LARGE SCALE GENOMIC DNA]</scope>
    <source>
        <strain evidence="3">ATCC 51850 / DSM 5473 / JCM 8560 / NS-C</strain>
    </source>
</reference>
<dbReference type="AlphaFoldDB" id="H3ZND7"/>
<dbReference type="Proteomes" id="UP000015502">
    <property type="component" value="Chromosome"/>
</dbReference>
<dbReference type="Gene3D" id="1.10.3490.10">
    <property type="entry name" value="PH0156-like"/>
    <property type="match status" value="1"/>
</dbReference>
<name>H3ZND7_THELN</name>
<accession>H3ZND7</accession>
<dbReference type="InterPro" id="IPR024508">
    <property type="entry name" value="DUF3226"/>
</dbReference>
<dbReference type="PaxDb" id="523849-OCC_11482"/>
<dbReference type="GeneID" id="16549182"/>
<protein>
    <recommendedName>
        <fullName evidence="4">DUF4276 family protein</fullName>
    </recommendedName>
</protein>
<keyword evidence="1" id="KW-0175">Coiled coil</keyword>
<dbReference type="KEGG" id="tlt:OCC_11482"/>
<evidence type="ECO:0000313" key="3">
    <source>
        <dbReference type="Proteomes" id="UP000015502"/>
    </source>
</evidence>
<dbReference type="EMBL" id="CP006670">
    <property type="protein sequence ID" value="EHR78561.1"/>
    <property type="molecule type" value="Genomic_DNA"/>
</dbReference>
<organism evidence="2 3">
    <name type="scientific">Thermococcus litoralis (strain ATCC 51850 / DSM 5473 / JCM 8560 / NS-C)</name>
    <dbReference type="NCBI Taxonomy" id="523849"/>
    <lineage>
        <taxon>Archaea</taxon>
        <taxon>Methanobacteriati</taxon>
        <taxon>Methanobacteriota</taxon>
        <taxon>Thermococci</taxon>
        <taxon>Thermococcales</taxon>
        <taxon>Thermococcaceae</taxon>
        <taxon>Thermococcus</taxon>
    </lineage>
</organism>
<feature type="coiled-coil region" evidence="1">
    <location>
        <begin position="152"/>
        <end position="179"/>
    </location>
</feature>
<dbReference type="RefSeq" id="WP_004068203.1">
    <property type="nucleotide sequence ID" value="NC_022084.1"/>
</dbReference>
<dbReference type="SUPFAM" id="SSF160945">
    <property type="entry name" value="PH0156-like"/>
    <property type="match status" value="1"/>
</dbReference>
<proteinExistence type="predicted"/>
<evidence type="ECO:0000256" key="1">
    <source>
        <dbReference type="SAM" id="Coils"/>
    </source>
</evidence>
<keyword evidence="3" id="KW-1185">Reference proteome</keyword>
<evidence type="ECO:0008006" key="4">
    <source>
        <dbReference type="Google" id="ProtNLM"/>
    </source>
</evidence>
<gene>
    <name evidence="2" type="ORF">OCC_11482</name>
</gene>
<sequence>MEVRLLLLEGRTDVSFFLPLIKEFYRFRESNAGCEILPFSKDKELSRPICLIKYKTLLVILHANGKDNLKKALKAVFRAVERFEDRPTIIGVARDVDTEENILNWAKSTLQAGGFEPEVKNGYLLVNGITIVPFGIGDVTFDAKDIEPKKELELLMTLLAKKESNLSRLENSISQLSKDLERKLTPKDVMHLLAIARNYKGDSMSGLYRNFIEKLIRENRGLIEEFLDESGLRTFLETIAR</sequence>
<dbReference type="HOGENOM" id="CLU_1243068_0_0_2"/>
<dbReference type="STRING" id="523849.OCC_11482"/>
<dbReference type="Gene3D" id="3.40.50.10620">
    <property type="entry name" value="PH0156-like domains"/>
    <property type="match status" value="1"/>
</dbReference>
<dbReference type="Pfam" id="PF11536">
    <property type="entry name" value="DUF3226"/>
    <property type="match status" value="1"/>
</dbReference>
<evidence type="ECO:0000313" key="2">
    <source>
        <dbReference type="EMBL" id="EHR78561.1"/>
    </source>
</evidence>